<keyword evidence="1" id="KW-0175">Coiled coil</keyword>
<name>X6LRH8_RETFI</name>
<gene>
    <name evidence="3" type="ORF">RFI_32928</name>
</gene>
<accession>X6LRH8</accession>
<keyword evidence="4" id="KW-1185">Reference proteome</keyword>
<feature type="coiled-coil region" evidence="1">
    <location>
        <begin position="202"/>
        <end position="229"/>
    </location>
</feature>
<dbReference type="EMBL" id="ASPP01029318">
    <property type="protein sequence ID" value="ETO04468.1"/>
    <property type="molecule type" value="Genomic_DNA"/>
</dbReference>
<organism evidence="3 4">
    <name type="scientific">Reticulomyxa filosa</name>
    <dbReference type="NCBI Taxonomy" id="46433"/>
    <lineage>
        <taxon>Eukaryota</taxon>
        <taxon>Sar</taxon>
        <taxon>Rhizaria</taxon>
        <taxon>Retaria</taxon>
        <taxon>Foraminifera</taxon>
        <taxon>Monothalamids</taxon>
        <taxon>Reticulomyxidae</taxon>
        <taxon>Reticulomyxa</taxon>
    </lineage>
</organism>
<evidence type="ECO:0000313" key="3">
    <source>
        <dbReference type="EMBL" id="ETO04468.1"/>
    </source>
</evidence>
<comment type="caution">
    <text evidence="3">The sequence shown here is derived from an EMBL/GenBank/DDBJ whole genome shotgun (WGS) entry which is preliminary data.</text>
</comment>
<proteinExistence type="predicted"/>
<reference evidence="3 4" key="1">
    <citation type="journal article" date="2013" name="Curr. Biol.">
        <title>The Genome of the Foraminiferan Reticulomyxa filosa.</title>
        <authorList>
            <person name="Glockner G."/>
            <person name="Hulsmann N."/>
            <person name="Schleicher M."/>
            <person name="Noegel A.A."/>
            <person name="Eichinger L."/>
            <person name="Gallinger C."/>
            <person name="Pawlowski J."/>
            <person name="Sierra R."/>
            <person name="Euteneuer U."/>
            <person name="Pillet L."/>
            <person name="Moustafa A."/>
            <person name="Platzer M."/>
            <person name="Groth M."/>
            <person name="Szafranski K."/>
            <person name="Schliwa M."/>
        </authorList>
    </citation>
    <scope>NUCLEOTIDE SEQUENCE [LARGE SCALE GENOMIC DNA]</scope>
</reference>
<sequence length="1414" mass="163598">ILHLITIDFLIVLQGGRSNKLMDDLKNKIIFYLHELQQSCQHLEFDIDHPDHLEQGRKIITYFEKLRNLESIIPEISNYRKEVAIQIEHAIRATLSKIENDYSLQKKNESYQREIKEQLVKLKVYAESLKHANAYLEQKGLKSAQDLELQITQKKAEQGDKRKLEQYQKIQGEYQQLQQSEKLSFETASKVLKSQGFTENEILRLISNESELIKKIEQCEQEINRCKNNVVDSNVLNVSRVEKVLAYLKECKSAVSFSVGTVMTSPRSEDGQNEEKKQDKNVNNTLKQEIVAIYYLMEDYLRHYAEFVQSQLRSLTFTETASSEFEKMQLMGKVETISNRVNEMMKLEKQHPIIFSYFQQDIMRQFTTKMEQIWFNLSDEMLKLSKHGNLAALKIKLFVANTLSPLDDYTKPNCKFRSLCTSYQEILLNNVIDTTKVRKAIEDHHYTKVAAEMSKLDQRRNDDIQVEKVFEEVQGDLSCSLKFLSKSTMNEVTILGENDVNYVNIVQLGEKLQWIDDAKCYVAKYVNEQTGQDIKKNENEIKSSLEEWISKIVGTTKAAINSYNFLEAEEKIEHVRRITRLLGSHFKQNHCNDNKEEITNRVNELETALKNELKSVVSKYKEIQLSGAQSNPYALNPPKDLYAKLNKVMQTATTYSYKSTWKEIEEDIIQKIREELLVARKKHNSDESDSCIRICELVANSLPEHMQAILNEEIKRCHEAIKSEIRESIKKVDAVLSKKNACEIVKLLDSCTGRQEDHIKAWVNNAAEEMVARIEKQWENGDTQKAVTEIGKLFRFKKMFKHKVPGLEKLFEVQHDALTNIFEKHHKHILDKLDFLNSGISALELIEQSLSFAIDCMDVKTRTNSDIDVKQLLPSKFAERMKEWNIEISKCFASLQQKYEHYVETMNAMKLYTLFEIIKTVGNEEGTFLQKVKIFFSKSIMHGFFDFTNTLFTYSGMVHDLNLYLDKMVEDITREGILNDKTKTNDAERDRFFQQLKEKLDFLKRLSEWKGYSDNKRKLDTCLESLEKEVKDTEKTKELVNWTPSYYDAINLRYNCLVFMSKHGIIPDRTKVQVQKIENDINCRKDLLKKAALNAENMKPQLLAMKEMSIRVLRFKDSLNKDIDEVLLAYKKKHKDGIGIAALAVELEKDPSGIGKTLVAEHSAFKGYLVSLFNVKTQGHQIEYTLKKIGTKGGEVNLELLRKIRDDFDKTYRRLVEDIMCQKSNTAVLISNTKLIIPDIEQNSDQITWNARVRNAVPDLIAHIFALWTLQNAQLYFDAKGVENRNAYLLQPHAAQVISIFRMLRVDENKPGLINNLVQIGTGQGKSITLAVTACVLALLGFDVSCASHSEYLSCRDFKSFESLFSDLGVIDHIHYSTFNKLCERIINDGGDVRKLVENMIIPDDEKNALKLHE</sequence>
<dbReference type="GO" id="GO:0016020">
    <property type="term" value="C:membrane"/>
    <property type="evidence" value="ECO:0007669"/>
    <property type="project" value="InterPro"/>
</dbReference>
<feature type="non-terminal residue" evidence="3">
    <location>
        <position position="1"/>
    </location>
</feature>
<dbReference type="GO" id="GO:0017038">
    <property type="term" value="P:protein import"/>
    <property type="evidence" value="ECO:0007669"/>
    <property type="project" value="InterPro"/>
</dbReference>
<feature type="coiled-coil region" evidence="1">
    <location>
        <begin position="588"/>
        <end position="615"/>
    </location>
</feature>
<protein>
    <recommendedName>
        <fullName evidence="2">SecA DEAD-like N-terminal domain-containing protein</fullName>
    </recommendedName>
</protein>
<dbReference type="Gene3D" id="3.40.50.300">
    <property type="entry name" value="P-loop containing nucleotide triphosphate hydrolases"/>
    <property type="match status" value="1"/>
</dbReference>
<dbReference type="Proteomes" id="UP000023152">
    <property type="component" value="Unassembled WGS sequence"/>
</dbReference>
<dbReference type="SUPFAM" id="SSF52540">
    <property type="entry name" value="P-loop containing nucleoside triphosphate hydrolases"/>
    <property type="match status" value="1"/>
</dbReference>
<dbReference type="InterPro" id="IPR027417">
    <property type="entry name" value="P-loop_NTPase"/>
</dbReference>
<evidence type="ECO:0000259" key="2">
    <source>
        <dbReference type="Pfam" id="PF07517"/>
    </source>
</evidence>
<evidence type="ECO:0000313" key="4">
    <source>
        <dbReference type="Proteomes" id="UP000023152"/>
    </source>
</evidence>
<dbReference type="InterPro" id="IPR011115">
    <property type="entry name" value="SecA_DEAD"/>
</dbReference>
<dbReference type="OrthoDB" id="7614088at2759"/>
<feature type="coiled-coil region" evidence="1">
    <location>
        <begin position="1016"/>
        <end position="1043"/>
    </location>
</feature>
<dbReference type="GO" id="GO:0005524">
    <property type="term" value="F:ATP binding"/>
    <property type="evidence" value="ECO:0007669"/>
    <property type="project" value="InterPro"/>
</dbReference>
<evidence type="ECO:0000256" key="1">
    <source>
        <dbReference type="SAM" id="Coils"/>
    </source>
</evidence>
<dbReference type="Pfam" id="PF07517">
    <property type="entry name" value="SecA_DEAD"/>
    <property type="match status" value="1"/>
</dbReference>
<feature type="domain" description="SecA DEAD-like N-terminal" evidence="2">
    <location>
        <begin position="1291"/>
        <end position="1370"/>
    </location>
</feature>